<feature type="region of interest" description="Disordered" evidence="1">
    <location>
        <begin position="18"/>
        <end position="113"/>
    </location>
</feature>
<keyword evidence="2" id="KW-0472">Membrane</keyword>
<feature type="transmembrane region" description="Helical" evidence="2">
    <location>
        <begin position="278"/>
        <end position="299"/>
    </location>
</feature>
<name>A0AA39ZKF8_9PEZI</name>
<feature type="compositionally biased region" description="Low complexity" evidence="1">
    <location>
        <begin position="101"/>
        <end position="111"/>
    </location>
</feature>
<reference evidence="3" key="1">
    <citation type="submission" date="2023-06" db="EMBL/GenBank/DDBJ databases">
        <title>Genome-scale phylogeny and comparative genomics of the fungal order Sordariales.</title>
        <authorList>
            <consortium name="Lawrence Berkeley National Laboratory"/>
            <person name="Hensen N."/>
            <person name="Bonometti L."/>
            <person name="Westerberg I."/>
            <person name="Brannstrom I.O."/>
            <person name="Guillou S."/>
            <person name="Cros-Aarteil S."/>
            <person name="Calhoun S."/>
            <person name="Haridas S."/>
            <person name="Kuo A."/>
            <person name="Mondo S."/>
            <person name="Pangilinan J."/>
            <person name="Riley R."/>
            <person name="Labutti K."/>
            <person name="Andreopoulos B."/>
            <person name="Lipzen A."/>
            <person name="Chen C."/>
            <person name="Yanf M."/>
            <person name="Daum C."/>
            <person name="Ng V."/>
            <person name="Clum A."/>
            <person name="Steindorff A."/>
            <person name="Ohm R."/>
            <person name="Martin F."/>
            <person name="Silar P."/>
            <person name="Natvig D."/>
            <person name="Lalanne C."/>
            <person name="Gautier V."/>
            <person name="Ament-Velasquez S.L."/>
            <person name="Kruys A."/>
            <person name="Hutchinson M.I."/>
            <person name="Powell A.J."/>
            <person name="Barry K."/>
            <person name="Miller A.N."/>
            <person name="Grigoriev I.V."/>
            <person name="Debuchy R."/>
            <person name="Gladieux P."/>
            <person name="Thoren M.H."/>
            <person name="Johannesson H."/>
        </authorList>
    </citation>
    <scope>NUCLEOTIDE SEQUENCE</scope>
    <source>
        <strain evidence="3">CBS 307.81</strain>
    </source>
</reference>
<keyword evidence="2" id="KW-0812">Transmembrane</keyword>
<sequence>MLITTLKLKTADMEVPSDRLTQCHGPASGLSEGHVHPGTPIQTHLQDMGGYELSDCESDHSNDEEDDRPRQTPASTTTTTTPRQLEDGLAKLDSIASPKVTTTSTPSSPAETETELDCPVALAGLNPGPLPPKNGSRIYRYFRYNFGSVYRRIFCLSFLGNLSALAILVAKHGLSSQAESFTYQQASIAVTTNILAALLVRNEHVVNTFFWVFADRAVTKYLPLRARRLGAKIYSYGGVHSGCAVAATAWYIAFLVLLTLEWTGSGTPEKERGMVKGYIYLASYSILALLVSMLATAWPEFRRRLHNWFEGVHRFIGWTAVALFWVQVLLLTYETSPHDFGAGLVQSPNFWMLLVITGLVVYPWTRLRLRKVEAEVLSSHCVKLNFEYRDVYYGQAVKLTDSPLRETHGFGVIPHPYGPKIQNATEQTGSSGSSMVSVEKEKTERQTKGLSHAGEKGYSVIVSKAGDWTSKIIANPPTHIYTRGTPQFGVMRVAGMFEPCIIVATGSGIAPCLSLFVQKPDHPVRIIWSTKSPLQTYGQEIIDLLYATDARAIIIDTSKGGPKFKRPDLVKLAYRVWEESQGEGPEHYPRLDGRTTSTGRKKVVGKCEAVVVISNQKLTEKVVYGLESRGVPAFGALFDS</sequence>
<feature type="transmembrane region" description="Helical" evidence="2">
    <location>
        <begin position="350"/>
        <end position="367"/>
    </location>
</feature>
<feature type="region of interest" description="Disordered" evidence="1">
    <location>
        <begin position="423"/>
        <end position="449"/>
    </location>
</feature>
<keyword evidence="2" id="KW-1133">Transmembrane helix</keyword>
<dbReference type="PANTHER" id="PTHR33927:SF5">
    <property type="entry name" value="ENZYME, PUTATIVE (AFU_ORTHOLOGUE AFUA_8G01222)-RELATED"/>
    <property type="match status" value="1"/>
</dbReference>
<dbReference type="AlphaFoldDB" id="A0AA39ZKF8"/>
<accession>A0AA39ZKF8</accession>
<evidence type="ECO:0000256" key="2">
    <source>
        <dbReference type="SAM" id="Phobius"/>
    </source>
</evidence>
<feature type="compositionally biased region" description="Polar residues" evidence="1">
    <location>
        <begin position="423"/>
        <end position="436"/>
    </location>
</feature>
<feature type="transmembrane region" description="Helical" evidence="2">
    <location>
        <begin position="233"/>
        <end position="258"/>
    </location>
</feature>
<dbReference type="PANTHER" id="PTHR33927">
    <property type="entry name" value="TRANSMEMBRANE PROTEIN"/>
    <property type="match status" value="1"/>
</dbReference>
<dbReference type="EMBL" id="JAULSY010000013">
    <property type="protein sequence ID" value="KAK0672367.1"/>
    <property type="molecule type" value="Genomic_DNA"/>
</dbReference>
<feature type="transmembrane region" description="Helical" evidence="2">
    <location>
        <begin position="149"/>
        <end position="170"/>
    </location>
</feature>
<evidence type="ECO:0000256" key="1">
    <source>
        <dbReference type="SAM" id="MobiDB-lite"/>
    </source>
</evidence>
<keyword evidence="4" id="KW-1185">Reference proteome</keyword>
<dbReference type="InterPro" id="IPR052979">
    <property type="entry name" value="Adenylate-forming_domain"/>
</dbReference>
<evidence type="ECO:0000313" key="4">
    <source>
        <dbReference type="Proteomes" id="UP001174997"/>
    </source>
</evidence>
<evidence type="ECO:0000313" key="3">
    <source>
        <dbReference type="EMBL" id="KAK0672367.1"/>
    </source>
</evidence>
<comment type="caution">
    <text evidence="3">The sequence shown here is derived from an EMBL/GenBank/DDBJ whole genome shotgun (WGS) entry which is preliminary data.</text>
</comment>
<organism evidence="3 4">
    <name type="scientific">Cercophora samala</name>
    <dbReference type="NCBI Taxonomy" id="330535"/>
    <lineage>
        <taxon>Eukaryota</taxon>
        <taxon>Fungi</taxon>
        <taxon>Dikarya</taxon>
        <taxon>Ascomycota</taxon>
        <taxon>Pezizomycotina</taxon>
        <taxon>Sordariomycetes</taxon>
        <taxon>Sordariomycetidae</taxon>
        <taxon>Sordariales</taxon>
        <taxon>Lasiosphaeriaceae</taxon>
        <taxon>Cercophora</taxon>
    </lineage>
</organism>
<gene>
    <name evidence="3" type="ORF">QBC41DRAFT_362501</name>
</gene>
<feature type="transmembrane region" description="Helical" evidence="2">
    <location>
        <begin position="311"/>
        <end position="330"/>
    </location>
</feature>
<proteinExistence type="predicted"/>
<protein>
    <submittedName>
        <fullName evidence="3">NRPS-like enzyme</fullName>
    </submittedName>
</protein>
<feature type="compositionally biased region" description="Basic and acidic residues" evidence="1">
    <location>
        <begin position="438"/>
        <end position="447"/>
    </location>
</feature>
<dbReference type="Proteomes" id="UP001174997">
    <property type="component" value="Unassembled WGS sequence"/>
</dbReference>